<feature type="non-terminal residue" evidence="7">
    <location>
        <position position="177"/>
    </location>
</feature>
<keyword evidence="3 6" id="KW-0812">Transmembrane</keyword>
<dbReference type="Gene3D" id="1.20.1250.20">
    <property type="entry name" value="MFS general substrate transporter like domains"/>
    <property type="match status" value="1"/>
</dbReference>
<keyword evidence="2" id="KW-1003">Cell membrane</keyword>
<proteinExistence type="predicted"/>
<feature type="transmembrane region" description="Helical" evidence="6">
    <location>
        <begin position="93"/>
        <end position="113"/>
    </location>
</feature>
<feature type="transmembrane region" description="Helical" evidence="6">
    <location>
        <begin position="36"/>
        <end position="59"/>
    </location>
</feature>
<organism evidence="7 8">
    <name type="scientific">Nonomuraea mesophila</name>
    <dbReference type="NCBI Taxonomy" id="2530382"/>
    <lineage>
        <taxon>Bacteria</taxon>
        <taxon>Bacillati</taxon>
        <taxon>Actinomycetota</taxon>
        <taxon>Actinomycetes</taxon>
        <taxon>Streptosporangiales</taxon>
        <taxon>Streptosporangiaceae</taxon>
        <taxon>Nonomuraea</taxon>
    </lineage>
</organism>
<keyword evidence="5 6" id="KW-0472">Membrane</keyword>
<feature type="transmembrane region" description="Helical" evidence="6">
    <location>
        <begin position="134"/>
        <end position="154"/>
    </location>
</feature>
<evidence type="ECO:0000256" key="5">
    <source>
        <dbReference type="ARBA" id="ARBA00023136"/>
    </source>
</evidence>
<gene>
    <name evidence="7" type="ORF">E1295_46090</name>
</gene>
<keyword evidence="8" id="KW-1185">Reference proteome</keyword>
<dbReference type="Pfam" id="PF07690">
    <property type="entry name" value="MFS_1"/>
    <property type="match status" value="1"/>
</dbReference>
<evidence type="ECO:0000313" key="8">
    <source>
        <dbReference type="Proteomes" id="UP000295136"/>
    </source>
</evidence>
<evidence type="ECO:0000313" key="7">
    <source>
        <dbReference type="EMBL" id="TDE22854.1"/>
    </source>
</evidence>
<evidence type="ECO:0000256" key="1">
    <source>
        <dbReference type="ARBA" id="ARBA00004651"/>
    </source>
</evidence>
<dbReference type="PANTHER" id="PTHR23513:SF11">
    <property type="entry name" value="STAPHYLOFERRIN A TRANSPORTER"/>
    <property type="match status" value="1"/>
</dbReference>
<feature type="transmembrane region" description="Helical" evidence="6">
    <location>
        <begin position="68"/>
        <end position="87"/>
    </location>
</feature>
<dbReference type="PANTHER" id="PTHR23513">
    <property type="entry name" value="INTEGRAL MEMBRANE EFFLUX PROTEIN-RELATED"/>
    <property type="match status" value="1"/>
</dbReference>
<comment type="subcellular location">
    <subcellularLocation>
        <location evidence="1">Cell membrane</location>
        <topology evidence="1">Multi-pass membrane protein</topology>
    </subcellularLocation>
</comment>
<evidence type="ECO:0000256" key="4">
    <source>
        <dbReference type="ARBA" id="ARBA00022989"/>
    </source>
</evidence>
<dbReference type="EMBL" id="SMLD01000276">
    <property type="protein sequence ID" value="TDE22854.1"/>
    <property type="molecule type" value="Genomic_DNA"/>
</dbReference>
<dbReference type="GO" id="GO:0022857">
    <property type="term" value="F:transmembrane transporter activity"/>
    <property type="evidence" value="ECO:0007669"/>
    <property type="project" value="InterPro"/>
</dbReference>
<evidence type="ECO:0000256" key="3">
    <source>
        <dbReference type="ARBA" id="ARBA00022692"/>
    </source>
</evidence>
<evidence type="ECO:0000256" key="2">
    <source>
        <dbReference type="ARBA" id="ARBA00022475"/>
    </source>
</evidence>
<keyword evidence="4 6" id="KW-1133">Transmembrane helix</keyword>
<name>A0A4V2Z5N1_9ACTN</name>
<protein>
    <submittedName>
        <fullName evidence="7">MFS transporter</fullName>
    </submittedName>
</protein>
<accession>A0A4V2Z5N1</accession>
<dbReference type="InterPro" id="IPR036259">
    <property type="entry name" value="MFS_trans_sf"/>
</dbReference>
<dbReference type="RefSeq" id="WP_132641428.1">
    <property type="nucleotide sequence ID" value="NZ_SMLD01000276.1"/>
</dbReference>
<dbReference type="GO" id="GO:0005886">
    <property type="term" value="C:plasma membrane"/>
    <property type="evidence" value="ECO:0007669"/>
    <property type="project" value="UniProtKB-SubCell"/>
</dbReference>
<dbReference type="AlphaFoldDB" id="A0A4V2Z5N1"/>
<dbReference type="SUPFAM" id="SSF103473">
    <property type="entry name" value="MFS general substrate transporter"/>
    <property type="match status" value="1"/>
</dbReference>
<sequence>MLWRYMGGAVAARTGDEMSGPALLVTGLAVTGSPVAASWLLAGLTVSAAVGGPLLGVLLDRARRPGRLLACCLAGYAAGLLLVLSGLGRVPEAALVGVAVATGLLGPALTGGWTAQLPLVTAPGRLGRATALDAMTYNVAGLAGPAVVGALAAVGGATTAVLACVALLAAALPIAWA</sequence>
<reference evidence="7 8" key="1">
    <citation type="submission" date="2019-03" db="EMBL/GenBank/DDBJ databases">
        <title>Draft genome sequences of novel Actinobacteria.</title>
        <authorList>
            <person name="Sahin N."/>
            <person name="Ay H."/>
            <person name="Saygin H."/>
        </authorList>
    </citation>
    <scope>NUCLEOTIDE SEQUENCE [LARGE SCALE GENOMIC DNA]</scope>
    <source>
        <strain evidence="7 8">6K102</strain>
    </source>
</reference>
<comment type="caution">
    <text evidence="7">The sequence shown here is derived from an EMBL/GenBank/DDBJ whole genome shotgun (WGS) entry which is preliminary data.</text>
</comment>
<feature type="transmembrane region" description="Helical" evidence="6">
    <location>
        <begin position="160"/>
        <end position="176"/>
    </location>
</feature>
<dbReference type="Proteomes" id="UP000295136">
    <property type="component" value="Unassembled WGS sequence"/>
</dbReference>
<evidence type="ECO:0000256" key="6">
    <source>
        <dbReference type="SAM" id="Phobius"/>
    </source>
</evidence>
<dbReference type="InterPro" id="IPR011701">
    <property type="entry name" value="MFS"/>
</dbReference>